<reference evidence="1" key="1">
    <citation type="submission" date="2018-02" db="EMBL/GenBank/DDBJ databases">
        <title>The genomes of Aspergillus section Nigri reveals drivers in fungal speciation.</title>
        <authorList>
            <consortium name="DOE Joint Genome Institute"/>
            <person name="Vesth T.C."/>
            <person name="Nybo J."/>
            <person name="Theobald S."/>
            <person name="Brandl J."/>
            <person name="Frisvad J.C."/>
            <person name="Nielsen K.F."/>
            <person name="Lyhne E.K."/>
            <person name="Kogle M.E."/>
            <person name="Kuo A."/>
            <person name="Riley R."/>
            <person name="Clum A."/>
            <person name="Nolan M."/>
            <person name="Lipzen A."/>
            <person name="Salamov A."/>
            <person name="Henrissat B."/>
            <person name="Wiebenga A."/>
            <person name="De vries R.P."/>
            <person name="Grigoriev I.V."/>
            <person name="Mortensen U.H."/>
            <person name="Andersen M.R."/>
            <person name="Baker S.E."/>
        </authorList>
    </citation>
    <scope>NUCLEOTIDE SEQUENCE</scope>
    <source>
        <strain evidence="1">CBS 121060</strain>
    </source>
</reference>
<protein>
    <submittedName>
        <fullName evidence="1">Uncharacterized protein</fullName>
    </submittedName>
</protein>
<proteinExistence type="predicted"/>
<organism evidence="1 2">
    <name type="scientific">Aspergillus aculeatinus CBS 121060</name>
    <dbReference type="NCBI Taxonomy" id="1448322"/>
    <lineage>
        <taxon>Eukaryota</taxon>
        <taxon>Fungi</taxon>
        <taxon>Dikarya</taxon>
        <taxon>Ascomycota</taxon>
        <taxon>Pezizomycotina</taxon>
        <taxon>Eurotiomycetes</taxon>
        <taxon>Eurotiomycetidae</taxon>
        <taxon>Eurotiales</taxon>
        <taxon>Aspergillaceae</taxon>
        <taxon>Aspergillus</taxon>
        <taxon>Aspergillus subgen. Circumdati</taxon>
    </lineage>
</organism>
<keyword evidence="2" id="KW-1185">Reference proteome</keyword>
<dbReference type="EMBL" id="KZ824939">
    <property type="protein sequence ID" value="RAH73407.1"/>
    <property type="molecule type" value="Genomic_DNA"/>
</dbReference>
<accession>A0ACD1HJ21</accession>
<gene>
    <name evidence="1" type="ORF">BO66DRAFT_388992</name>
</gene>
<evidence type="ECO:0000313" key="2">
    <source>
        <dbReference type="Proteomes" id="UP000249661"/>
    </source>
</evidence>
<name>A0ACD1HJ21_9EURO</name>
<dbReference type="Proteomes" id="UP000249661">
    <property type="component" value="Unassembled WGS sequence"/>
</dbReference>
<evidence type="ECO:0000313" key="1">
    <source>
        <dbReference type="EMBL" id="RAH73407.1"/>
    </source>
</evidence>
<sequence>MNKIPGVPLATTIGCERSGGSRLMAGTTRAGGRCGAQPQFEYLTVVSAAWVPIDDLEGEDQVVNFKDLKKPCSDKWGRRGWDSSTAFNIEVMLD</sequence>